<dbReference type="InterPro" id="IPR027275">
    <property type="entry name" value="PRC-brl_dom"/>
</dbReference>
<dbReference type="RefSeq" id="WP_160646527.1">
    <property type="nucleotide sequence ID" value="NZ_SIJB01000027.1"/>
</dbReference>
<evidence type="ECO:0000313" key="3">
    <source>
        <dbReference type="Proteomes" id="UP000448943"/>
    </source>
</evidence>
<organism evidence="2 3">
    <name type="scientific">Chengkuizengella marina</name>
    <dbReference type="NCBI Taxonomy" id="2507566"/>
    <lineage>
        <taxon>Bacteria</taxon>
        <taxon>Bacillati</taxon>
        <taxon>Bacillota</taxon>
        <taxon>Bacilli</taxon>
        <taxon>Bacillales</taxon>
        <taxon>Paenibacillaceae</taxon>
        <taxon>Chengkuizengella</taxon>
    </lineage>
</organism>
<dbReference type="AlphaFoldDB" id="A0A6N9Q4I4"/>
<accession>A0A6N9Q4I4</accession>
<dbReference type="InterPro" id="IPR011033">
    <property type="entry name" value="PRC_barrel-like_sf"/>
</dbReference>
<name>A0A6N9Q4I4_9BACL</name>
<gene>
    <name evidence="2" type="ORF">ERL59_12215</name>
</gene>
<dbReference type="SUPFAM" id="SSF50346">
    <property type="entry name" value="PRC-barrel domain"/>
    <property type="match status" value="2"/>
</dbReference>
<feature type="domain" description="PRC-barrel" evidence="1">
    <location>
        <begin position="2"/>
        <end position="69"/>
    </location>
</feature>
<evidence type="ECO:0000313" key="2">
    <source>
        <dbReference type="EMBL" id="NBI29722.1"/>
    </source>
</evidence>
<evidence type="ECO:0000259" key="1">
    <source>
        <dbReference type="Pfam" id="PF05239"/>
    </source>
</evidence>
<feature type="domain" description="PRC-barrel" evidence="1">
    <location>
        <begin position="92"/>
        <end position="162"/>
    </location>
</feature>
<dbReference type="Gene3D" id="2.30.30.240">
    <property type="entry name" value="PRC-barrel domain"/>
    <property type="match status" value="1"/>
</dbReference>
<dbReference type="Proteomes" id="UP000448943">
    <property type="component" value="Unassembled WGS sequence"/>
</dbReference>
<sequence>MHKARDIIGLPVIEIEKGEQTGSVKDFLLNNNWEIQAIILEGKRWFSSTRIVDWKNIISFGKDAVTIQNEEVIQQLDDVSNQFHPLYDGEKKILGLPILTVNGHELGMVDDVYFGGKLGRKIIGYELTDGLISDIQDGKKWMPAPIQITVGKDAIIVPVQSEQDLEDS</sequence>
<comment type="caution">
    <text evidence="2">The sequence shown here is derived from an EMBL/GenBank/DDBJ whole genome shotgun (WGS) entry which is preliminary data.</text>
</comment>
<reference evidence="2 3" key="1">
    <citation type="submission" date="2019-01" db="EMBL/GenBank/DDBJ databases">
        <title>Chengkuizengella sp. nov., isolated from deep-sea sediment of East Pacific Ocean.</title>
        <authorList>
            <person name="Yang J."/>
            <person name="Lai Q."/>
            <person name="Shao Z."/>
        </authorList>
    </citation>
    <scope>NUCLEOTIDE SEQUENCE [LARGE SCALE GENOMIC DNA]</scope>
    <source>
        <strain evidence="2 3">YPA3-1-1</strain>
    </source>
</reference>
<keyword evidence="3" id="KW-1185">Reference proteome</keyword>
<protein>
    <submittedName>
        <fullName evidence="2">Photosystem reaction center subunit H</fullName>
    </submittedName>
</protein>
<dbReference type="OrthoDB" id="1707618at2"/>
<dbReference type="Pfam" id="PF05239">
    <property type="entry name" value="PRC"/>
    <property type="match status" value="2"/>
</dbReference>
<proteinExistence type="predicted"/>
<dbReference type="EMBL" id="SIJB01000027">
    <property type="protein sequence ID" value="NBI29722.1"/>
    <property type="molecule type" value="Genomic_DNA"/>
</dbReference>